<organism evidence="2 3">
    <name type="scientific">Terrabacter ginsenosidimutans</name>
    <dbReference type="NCBI Taxonomy" id="490575"/>
    <lineage>
        <taxon>Bacteria</taxon>
        <taxon>Bacillati</taxon>
        <taxon>Actinomycetota</taxon>
        <taxon>Actinomycetes</taxon>
        <taxon>Micrococcales</taxon>
        <taxon>Intrasporangiaceae</taxon>
        <taxon>Terrabacter</taxon>
    </lineage>
</organism>
<comment type="caution">
    <text evidence="2">The sequence shown here is derived from an EMBL/GenBank/DDBJ whole genome shotgun (WGS) entry which is preliminary data.</text>
</comment>
<feature type="transmembrane region" description="Helical" evidence="1">
    <location>
        <begin position="82"/>
        <end position="105"/>
    </location>
</feature>
<reference evidence="3" key="1">
    <citation type="journal article" date="2019" name="Int. J. Syst. Evol. Microbiol.">
        <title>The Global Catalogue of Microorganisms (GCM) 10K type strain sequencing project: providing services to taxonomists for standard genome sequencing and annotation.</title>
        <authorList>
            <consortium name="The Broad Institute Genomics Platform"/>
            <consortium name="The Broad Institute Genome Sequencing Center for Infectious Disease"/>
            <person name="Wu L."/>
            <person name="Ma J."/>
        </authorList>
    </citation>
    <scope>NUCLEOTIDE SEQUENCE [LARGE SCALE GENOMIC DNA]</scope>
    <source>
        <strain evidence="3">JCM 17125</strain>
    </source>
</reference>
<feature type="transmembrane region" description="Helical" evidence="1">
    <location>
        <begin position="6"/>
        <end position="23"/>
    </location>
</feature>
<feature type="transmembrane region" description="Helical" evidence="1">
    <location>
        <begin position="117"/>
        <end position="137"/>
    </location>
</feature>
<evidence type="ECO:0000313" key="2">
    <source>
        <dbReference type="EMBL" id="GAA3691242.1"/>
    </source>
</evidence>
<evidence type="ECO:0000313" key="3">
    <source>
        <dbReference type="Proteomes" id="UP001501468"/>
    </source>
</evidence>
<keyword evidence="1" id="KW-0472">Membrane</keyword>
<dbReference type="SUPFAM" id="SSF53649">
    <property type="entry name" value="Alkaline phosphatase-like"/>
    <property type="match status" value="1"/>
</dbReference>
<evidence type="ECO:0008006" key="4">
    <source>
        <dbReference type="Google" id="ProtNLM"/>
    </source>
</evidence>
<feature type="transmembrane region" description="Helical" evidence="1">
    <location>
        <begin position="30"/>
        <end position="54"/>
    </location>
</feature>
<name>A0ABP7CLH7_9MICO</name>
<keyword evidence="1" id="KW-0812">Transmembrane</keyword>
<dbReference type="EMBL" id="BAABDC010000001">
    <property type="protein sequence ID" value="GAA3691242.1"/>
    <property type="molecule type" value="Genomic_DNA"/>
</dbReference>
<dbReference type="InterPro" id="IPR017850">
    <property type="entry name" value="Alkaline_phosphatase_core_sf"/>
</dbReference>
<dbReference type="Gene3D" id="3.40.720.10">
    <property type="entry name" value="Alkaline Phosphatase, subunit A"/>
    <property type="match status" value="1"/>
</dbReference>
<keyword evidence="3" id="KW-1185">Reference proteome</keyword>
<dbReference type="Proteomes" id="UP001501468">
    <property type="component" value="Unassembled WGS sequence"/>
</dbReference>
<gene>
    <name evidence="2" type="ORF">GCM10022399_03900</name>
</gene>
<keyword evidence="1" id="KW-1133">Transmembrane helix</keyword>
<accession>A0ABP7CLH7</accession>
<proteinExistence type="predicted"/>
<protein>
    <recommendedName>
        <fullName evidence="4">CDP-alcohol phosphatidyltransferase</fullName>
    </recommendedName>
</protein>
<evidence type="ECO:0000256" key="1">
    <source>
        <dbReference type="SAM" id="Phobius"/>
    </source>
</evidence>
<sequence length="517" mass="55135">MSLVRIPVEGIVVATLFLLLRGAAMRWFAIAAGIVLGVLLVVRILDAAFLATLYRPFNPLTDWRYAGSATELLGDSAGPATAVLAVAATILLVVGLVTLTPVALRRVGRLVARHRRTALRAVVTASVVWVACAALAVRTTGDLPLASSSAAALTAHEVTTVRDGLRDREAFAAEIPVDAFRTVPSGDLLTALRGKDVVVVFVESYGRVAVDGSPDVARALASGTSGLHASGYTVRSAWLTSPTFGGISWLAHSTLQSGLWVSSQQRYEQLLDTASSGDTAGAPRLTLARAFSRAGWRTVDVIPANRHDWPEGKAFYGYDEVYDARTLGYAGPGYGYAPMPDQFTLSAFDRLELERHPTGGRPPVMAEIDLVSSHVPWAPLPRLVDWASIGDGSVYLAQAGTATPRDVVWASTQGVRTAYGQTVAYSLDSVVSFLRATHDDNLVVLVLGDHQPISLVSGDHAGHDVPVSIVARDRAVLDRISGWAWQDGLRPAPTAPVWPMDRFRDRFLTAFGRGAGG</sequence>